<dbReference type="PANTHER" id="PTHR37804:SF1">
    <property type="entry name" value="CDAA REGULATORY PROTEIN CDAR"/>
    <property type="match status" value="1"/>
</dbReference>
<dbReference type="RefSeq" id="WP_146958113.1">
    <property type="nucleotide sequence ID" value="NZ_CP042467.1"/>
</dbReference>
<dbReference type="Gene3D" id="2.170.120.40">
    <property type="entry name" value="YbbR-like domain"/>
    <property type="match status" value="1"/>
</dbReference>
<dbReference type="AlphaFoldDB" id="A0A5B8XN86"/>
<dbReference type="Pfam" id="PF07949">
    <property type="entry name" value="YbbR"/>
    <property type="match status" value="1"/>
</dbReference>
<dbReference type="InterPro" id="IPR053154">
    <property type="entry name" value="c-di-AMP_regulator"/>
</dbReference>
<dbReference type="EMBL" id="CP042467">
    <property type="protein sequence ID" value="QED26567.1"/>
    <property type="molecule type" value="Genomic_DNA"/>
</dbReference>
<sequence length="318" mass="35441">MSLKAQLHGLFFENAALKGAAFIVTLVLFVWVRDDREATVVATAPVRIVIPEGMVMVTSPVDRVRLTVRGRWSDVSRFDPTELQAVTLEATGEREQTLSISEDAVILPGSLQVVTIQPEMIRLQLEPQERRIVRIQPRIVGQPKEAYRIGAVVVNPPEIEFSGPKNIIDDMEAVWTEPIDVSEISESIDRRVQLRPESPLVAFDANVNVSVRIPIETLEVTRTIQDIEVAAVNTTKNVVMRPPVISATVRGPKSMVDNTEKDQIMATIDLSAEERRGPGTFEKQPQIKNLPEGLTLVDFHPKDIIVTTTRPDPPRPEE</sequence>
<reference evidence="2 3" key="1">
    <citation type="submission" date="2019-08" db="EMBL/GenBank/DDBJ databases">
        <authorList>
            <person name="Liang Q."/>
        </authorList>
    </citation>
    <scope>NUCLEOTIDE SEQUENCE [LARGE SCALE GENOMIC DNA]</scope>
    <source>
        <strain evidence="2 3">V1718</strain>
    </source>
</reference>
<organism evidence="2 3">
    <name type="scientific">Microvenator marinus</name>
    <dbReference type="NCBI Taxonomy" id="2600177"/>
    <lineage>
        <taxon>Bacteria</taxon>
        <taxon>Deltaproteobacteria</taxon>
        <taxon>Bradymonadales</taxon>
        <taxon>Microvenatoraceae</taxon>
        <taxon>Microvenator</taxon>
    </lineage>
</organism>
<gene>
    <name evidence="2" type="ORF">FRD01_04760</name>
</gene>
<evidence type="ECO:0008006" key="4">
    <source>
        <dbReference type="Google" id="ProtNLM"/>
    </source>
</evidence>
<dbReference type="OrthoDB" id="9796042at2"/>
<dbReference type="Proteomes" id="UP000321595">
    <property type="component" value="Chromosome"/>
</dbReference>
<evidence type="ECO:0000256" key="1">
    <source>
        <dbReference type="SAM" id="Phobius"/>
    </source>
</evidence>
<dbReference type="KEGG" id="bbae:FRD01_04760"/>
<dbReference type="PANTHER" id="PTHR37804">
    <property type="entry name" value="CDAA REGULATORY PROTEIN CDAR"/>
    <property type="match status" value="1"/>
</dbReference>
<evidence type="ECO:0000313" key="2">
    <source>
        <dbReference type="EMBL" id="QED26567.1"/>
    </source>
</evidence>
<proteinExistence type="predicted"/>
<evidence type="ECO:0000313" key="3">
    <source>
        <dbReference type="Proteomes" id="UP000321595"/>
    </source>
</evidence>
<feature type="transmembrane region" description="Helical" evidence="1">
    <location>
        <begin position="12"/>
        <end position="32"/>
    </location>
</feature>
<keyword evidence="1" id="KW-1133">Transmembrane helix</keyword>
<accession>A0A5B8XN86</accession>
<keyword evidence="1" id="KW-0812">Transmembrane</keyword>
<keyword evidence="3" id="KW-1185">Reference proteome</keyword>
<name>A0A5B8XN86_9DELT</name>
<protein>
    <recommendedName>
        <fullName evidence="4">YbbR-like protein</fullName>
    </recommendedName>
</protein>
<keyword evidence="1" id="KW-0472">Membrane</keyword>
<dbReference type="InterPro" id="IPR012505">
    <property type="entry name" value="YbbR"/>
</dbReference>
<dbReference type="Gene3D" id="2.170.120.30">
    <property type="match status" value="2"/>
</dbReference>